<keyword evidence="2" id="KW-1185">Reference proteome</keyword>
<dbReference type="AlphaFoldDB" id="A0A8S3V1D2"/>
<dbReference type="Proteomes" id="UP000683360">
    <property type="component" value="Unassembled WGS sequence"/>
</dbReference>
<protein>
    <recommendedName>
        <fullName evidence="3">Ig-like domain-containing protein</fullName>
    </recommendedName>
</protein>
<dbReference type="EMBL" id="CAJPWZ010003093">
    <property type="protein sequence ID" value="CAG2251551.1"/>
    <property type="molecule type" value="Genomic_DNA"/>
</dbReference>
<evidence type="ECO:0008006" key="3">
    <source>
        <dbReference type="Google" id="ProtNLM"/>
    </source>
</evidence>
<name>A0A8S3V1D2_MYTED</name>
<evidence type="ECO:0000313" key="1">
    <source>
        <dbReference type="EMBL" id="CAG2251551.1"/>
    </source>
</evidence>
<dbReference type="InterPro" id="IPR013783">
    <property type="entry name" value="Ig-like_fold"/>
</dbReference>
<reference evidence="1" key="1">
    <citation type="submission" date="2021-03" db="EMBL/GenBank/DDBJ databases">
        <authorList>
            <person name="Bekaert M."/>
        </authorList>
    </citation>
    <scope>NUCLEOTIDE SEQUENCE</scope>
</reference>
<proteinExistence type="predicted"/>
<dbReference type="InterPro" id="IPR036179">
    <property type="entry name" value="Ig-like_dom_sf"/>
</dbReference>
<comment type="caution">
    <text evidence="1">The sequence shown here is derived from an EMBL/GenBank/DDBJ whole genome shotgun (WGS) entry which is preliminary data.</text>
</comment>
<evidence type="ECO:0000313" key="2">
    <source>
        <dbReference type="Proteomes" id="UP000683360"/>
    </source>
</evidence>
<organism evidence="1 2">
    <name type="scientific">Mytilus edulis</name>
    <name type="common">Blue mussel</name>
    <dbReference type="NCBI Taxonomy" id="6550"/>
    <lineage>
        <taxon>Eukaryota</taxon>
        <taxon>Metazoa</taxon>
        <taxon>Spiralia</taxon>
        <taxon>Lophotrochozoa</taxon>
        <taxon>Mollusca</taxon>
        <taxon>Bivalvia</taxon>
        <taxon>Autobranchia</taxon>
        <taxon>Pteriomorphia</taxon>
        <taxon>Mytilida</taxon>
        <taxon>Mytiloidea</taxon>
        <taxon>Mytilidae</taxon>
        <taxon>Mytilinae</taxon>
        <taxon>Mytilus</taxon>
    </lineage>
</organism>
<sequence length="233" mass="26285">MLTPSGDYLSGRVTLTNITKTLTAATLRFNNLECEDEKDYMCIAHYVNEFGIISVESEPTRILPFLQCLTVFLVKLLHQKKKKQENSFANFPNNRNNIAVSTNRNSRSSLLTDTDNLMPLLTTVKSVSNFREGDTVQFTCTGNIGKPPGRFVWQIIPQQGKPIFYSNVTTVVVDQIQDICSFTGTSNLTVEITAHHFKAKSQCFEESQADVKGMFVETEPLDVYCKHKHTFSI</sequence>
<accession>A0A8S3V1D2</accession>
<gene>
    <name evidence="1" type="ORF">MEDL_63223</name>
</gene>
<dbReference type="Gene3D" id="2.60.40.10">
    <property type="entry name" value="Immunoglobulins"/>
    <property type="match status" value="1"/>
</dbReference>
<dbReference type="SUPFAM" id="SSF48726">
    <property type="entry name" value="Immunoglobulin"/>
    <property type="match status" value="1"/>
</dbReference>
<dbReference type="OrthoDB" id="10451768at2759"/>